<dbReference type="SUPFAM" id="SSF53474">
    <property type="entry name" value="alpha/beta-Hydrolases"/>
    <property type="match status" value="1"/>
</dbReference>
<comment type="caution">
    <text evidence="2">The sequence shown here is derived from an EMBL/GenBank/DDBJ whole genome shotgun (WGS) entry which is preliminary data.</text>
</comment>
<dbReference type="InterPro" id="IPR029058">
    <property type="entry name" value="AB_hydrolase_fold"/>
</dbReference>
<reference evidence="2 3" key="1">
    <citation type="submission" date="2023-08" db="EMBL/GenBank/DDBJ databases">
        <title>Black Yeasts Isolated from many extreme environments.</title>
        <authorList>
            <person name="Coleine C."/>
            <person name="Stajich J.E."/>
            <person name="Selbmann L."/>
        </authorList>
    </citation>
    <scope>NUCLEOTIDE SEQUENCE [LARGE SCALE GENOMIC DNA]</scope>
    <source>
        <strain evidence="2 3">CCFEE 5910</strain>
    </source>
</reference>
<dbReference type="InterPro" id="IPR052897">
    <property type="entry name" value="Sec-Metab_Biosynth_Hydrolase"/>
</dbReference>
<name>A0AAN7Y895_9EURO</name>
<dbReference type="Proteomes" id="UP001309876">
    <property type="component" value="Unassembled WGS sequence"/>
</dbReference>
<dbReference type="EMBL" id="JAVRRJ010000002">
    <property type="protein sequence ID" value="KAK5088933.1"/>
    <property type="molecule type" value="Genomic_DNA"/>
</dbReference>
<keyword evidence="3" id="KW-1185">Reference proteome</keyword>
<dbReference type="PANTHER" id="PTHR37017:SF13">
    <property type="entry name" value="AB HYDROLASE-1 DOMAIN-CONTAINING PROTEIN"/>
    <property type="match status" value="1"/>
</dbReference>
<accession>A0AAN7Y895</accession>
<dbReference type="Gene3D" id="3.40.50.1820">
    <property type="entry name" value="alpha/beta hydrolase"/>
    <property type="match status" value="1"/>
</dbReference>
<evidence type="ECO:0000313" key="3">
    <source>
        <dbReference type="Proteomes" id="UP001309876"/>
    </source>
</evidence>
<evidence type="ECO:0000259" key="1">
    <source>
        <dbReference type="Pfam" id="PF12697"/>
    </source>
</evidence>
<evidence type="ECO:0000313" key="2">
    <source>
        <dbReference type="EMBL" id="KAK5088933.1"/>
    </source>
</evidence>
<organism evidence="2 3">
    <name type="scientific">Lithohypha guttulata</name>
    <dbReference type="NCBI Taxonomy" id="1690604"/>
    <lineage>
        <taxon>Eukaryota</taxon>
        <taxon>Fungi</taxon>
        <taxon>Dikarya</taxon>
        <taxon>Ascomycota</taxon>
        <taxon>Pezizomycotina</taxon>
        <taxon>Eurotiomycetes</taxon>
        <taxon>Chaetothyriomycetidae</taxon>
        <taxon>Chaetothyriales</taxon>
        <taxon>Trichomeriaceae</taxon>
        <taxon>Lithohypha</taxon>
    </lineage>
</organism>
<sequence>MTTLPDQVKSNTAIVLVPGSFSPTSFYTHVVRILSQQGFEHISPTPLLSACPPSDLRTPPAKLEDDSLYIREVIQAHLSKGRDVVLVANSYGGFPSTEAISGLPSRASLTTGSDSTQTGAVVGMIYLSSFVPLPGDSIRNVMAEYLFEPLKTGAKGEYMTLPEGSGPGIFKDTAFTNEAQIQAWFETMTRHSSDSFDGQVKNDMWSEGENGFKGRVVYIAGDNDDVVPIALAQSMINKVEEISGKKDVVKYIQIEGGGHGMHLSRPEVVVKAITDVLEGL</sequence>
<proteinExistence type="predicted"/>
<dbReference type="InterPro" id="IPR000073">
    <property type="entry name" value="AB_hydrolase_1"/>
</dbReference>
<dbReference type="Pfam" id="PF12697">
    <property type="entry name" value="Abhydrolase_6"/>
    <property type="match status" value="1"/>
</dbReference>
<feature type="domain" description="AB hydrolase-1" evidence="1">
    <location>
        <begin position="14"/>
        <end position="272"/>
    </location>
</feature>
<protein>
    <recommendedName>
        <fullName evidence="1">AB hydrolase-1 domain-containing protein</fullName>
    </recommendedName>
</protein>
<dbReference type="AlphaFoldDB" id="A0AAN7Y895"/>
<dbReference type="PANTHER" id="PTHR37017">
    <property type="entry name" value="AB HYDROLASE-1 DOMAIN-CONTAINING PROTEIN-RELATED"/>
    <property type="match status" value="1"/>
</dbReference>
<gene>
    <name evidence="2" type="ORF">LTR05_003157</name>
</gene>